<organism evidence="5 6">
    <name type="scientific">Pseudonocardia ailaonensis</name>
    <dbReference type="NCBI Taxonomy" id="367279"/>
    <lineage>
        <taxon>Bacteria</taxon>
        <taxon>Bacillati</taxon>
        <taxon>Actinomycetota</taxon>
        <taxon>Actinomycetes</taxon>
        <taxon>Pseudonocardiales</taxon>
        <taxon>Pseudonocardiaceae</taxon>
        <taxon>Pseudonocardia</taxon>
    </lineage>
</organism>
<feature type="domain" description="Transcriptional regulator LacI/GalR-like sensor" evidence="4">
    <location>
        <begin position="110"/>
        <end position="273"/>
    </location>
</feature>
<evidence type="ECO:0000256" key="3">
    <source>
        <dbReference type="ARBA" id="ARBA00023163"/>
    </source>
</evidence>
<name>A0ABN2N124_9PSEU</name>
<dbReference type="Pfam" id="PF13377">
    <property type="entry name" value="Peripla_BP_3"/>
    <property type="match status" value="1"/>
</dbReference>
<evidence type="ECO:0000256" key="1">
    <source>
        <dbReference type="ARBA" id="ARBA00023015"/>
    </source>
</evidence>
<reference evidence="5 6" key="1">
    <citation type="journal article" date="2019" name="Int. J. Syst. Evol. Microbiol.">
        <title>The Global Catalogue of Microorganisms (GCM) 10K type strain sequencing project: providing services to taxonomists for standard genome sequencing and annotation.</title>
        <authorList>
            <consortium name="The Broad Institute Genomics Platform"/>
            <consortium name="The Broad Institute Genome Sequencing Center for Infectious Disease"/>
            <person name="Wu L."/>
            <person name="Ma J."/>
        </authorList>
    </citation>
    <scope>NUCLEOTIDE SEQUENCE [LARGE SCALE GENOMIC DNA]</scope>
    <source>
        <strain evidence="5 6">JCM 16009</strain>
    </source>
</reference>
<dbReference type="SUPFAM" id="SSF53822">
    <property type="entry name" value="Periplasmic binding protein-like I"/>
    <property type="match status" value="1"/>
</dbReference>
<keyword evidence="3" id="KW-0804">Transcription</keyword>
<evidence type="ECO:0000259" key="4">
    <source>
        <dbReference type="Pfam" id="PF13377"/>
    </source>
</evidence>
<dbReference type="InterPro" id="IPR046335">
    <property type="entry name" value="LacI/GalR-like_sensor"/>
</dbReference>
<keyword evidence="1" id="KW-0805">Transcription regulation</keyword>
<gene>
    <name evidence="5" type="ORF">GCM10009836_26950</name>
</gene>
<dbReference type="CDD" id="cd06267">
    <property type="entry name" value="PBP1_LacI_sugar_binding-like"/>
    <property type="match status" value="1"/>
</dbReference>
<protein>
    <recommendedName>
        <fullName evidence="4">Transcriptional regulator LacI/GalR-like sensor domain-containing protein</fullName>
    </recommendedName>
</protein>
<dbReference type="InterPro" id="IPR028082">
    <property type="entry name" value="Peripla_BP_I"/>
</dbReference>
<keyword evidence="6" id="KW-1185">Reference proteome</keyword>
<dbReference type="EMBL" id="BAAAQK010000005">
    <property type="protein sequence ID" value="GAA1845982.1"/>
    <property type="molecule type" value="Genomic_DNA"/>
</dbReference>
<keyword evidence="2" id="KW-0238">DNA-binding</keyword>
<proteinExistence type="predicted"/>
<evidence type="ECO:0000313" key="5">
    <source>
        <dbReference type="EMBL" id="GAA1845982.1"/>
    </source>
</evidence>
<dbReference type="RefSeq" id="WP_344416087.1">
    <property type="nucleotide sequence ID" value="NZ_BAAAQK010000005.1"/>
</dbReference>
<accession>A0ABN2N124</accession>
<comment type="caution">
    <text evidence="5">The sequence shown here is derived from an EMBL/GenBank/DDBJ whole genome shotgun (WGS) entry which is preliminary data.</text>
</comment>
<evidence type="ECO:0000256" key="2">
    <source>
        <dbReference type="ARBA" id="ARBA00023125"/>
    </source>
</evidence>
<dbReference type="Gene3D" id="3.40.50.2300">
    <property type="match status" value="2"/>
</dbReference>
<dbReference type="PANTHER" id="PTHR30146:SF109">
    <property type="entry name" value="HTH-TYPE TRANSCRIPTIONAL REGULATOR GALS"/>
    <property type="match status" value="1"/>
</dbReference>
<sequence length="276" mass="28134">MERPVVAVLARFPSAWFFAEAIGGIERVLRAGGYPFLLHNVGDPEGRAAVLAGLPRQTAVAGLIVVASSFTPEETALLTRLDVPVAAVGGTFPGAPRVGIDDRAGAAAAVRHLVGLGHREIGLLSFDPDDAAGGAVTEARRAGFADGLAEAGLPLREEWVVPAGHDAPAGARAASVLLARGVLPTAVLAMSDETALGALRTFRRAGVDVPGRMSVVGFDDQAAAGFADLTTIAQPAREQGARAAELLLEALAGRLAGAPSIDLPTRLVVRGTTAPV</sequence>
<evidence type="ECO:0000313" key="6">
    <source>
        <dbReference type="Proteomes" id="UP001500449"/>
    </source>
</evidence>
<dbReference type="Proteomes" id="UP001500449">
    <property type="component" value="Unassembled WGS sequence"/>
</dbReference>
<dbReference type="PANTHER" id="PTHR30146">
    <property type="entry name" value="LACI-RELATED TRANSCRIPTIONAL REPRESSOR"/>
    <property type="match status" value="1"/>
</dbReference>